<protein>
    <recommendedName>
        <fullName evidence="3">Cytochrome c oxidase subunit 5C</fullName>
    </recommendedName>
</protein>
<evidence type="ECO:0000313" key="1">
    <source>
        <dbReference type="EMBL" id="KAF0852958.1"/>
    </source>
</evidence>
<sequence length="53" mass="5998">MAYGAAEKLVIREIGVAISLGVLSGIAWKMHHWGDMKQIKKWYIQEKKIKATA</sequence>
<dbReference type="AlphaFoldDB" id="A0A8K0F2G9"/>
<dbReference type="EMBL" id="VRVR01000008">
    <property type="protein sequence ID" value="KAF0852958.1"/>
    <property type="molecule type" value="Genomic_DNA"/>
</dbReference>
<proteinExistence type="predicted"/>
<dbReference type="Proteomes" id="UP000799049">
    <property type="component" value="Unassembled WGS sequence"/>
</dbReference>
<organism evidence="1 2">
    <name type="scientific">Andalucia godoyi</name>
    <name type="common">Flagellate</name>
    <dbReference type="NCBI Taxonomy" id="505711"/>
    <lineage>
        <taxon>Eukaryota</taxon>
        <taxon>Discoba</taxon>
        <taxon>Jakobida</taxon>
        <taxon>Andalucina</taxon>
        <taxon>Andaluciidae</taxon>
        <taxon>Andalucia</taxon>
    </lineage>
</organism>
<evidence type="ECO:0000313" key="2">
    <source>
        <dbReference type="Proteomes" id="UP000799049"/>
    </source>
</evidence>
<evidence type="ECO:0008006" key="3">
    <source>
        <dbReference type="Google" id="ProtNLM"/>
    </source>
</evidence>
<dbReference type="OrthoDB" id="506921at2759"/>
<name>A0A8K0F2G9_ANDGO</name>
<accession>A0A8K0F2G9</accession>
<keyword evidence="2" id="KW-1185">Reference proteome</keyword>
<comment type="caution">
    <text evidence="1">The sequence shown here is derived from an EMBL/GenBank/DDBJ whole genome shotgun (WGS) entry which is preliminary data.</text>
</comment>
<gene>
    <name evidence="1" type="ORF">ANDGO_07147</name>
</gene>
<reference evidence="1" key="1">
    <citation type="submission" date="2019-09" db="EMBL/GenBank/DDBJ databases">
        <title>The Mitochondrial Proteome of the Jakobid, Andalucia godoyi, a Protist With the Most Gene-Rich and Bacteria-Like Mitochondrial Genome.</title>
        <authorList>
            <person name="Gray M.W."/>
            <person name="Burger G."/>
            <person name="Derelle R."/>
            <person name="Klimes V."/>
            <person name="Leger M."/>
            <person name="Sarrasin M."/>
            <person name="Vlcek C."/>
            <person name="Roger A.J."/>
            <person name="Elias M."/>
            <person name="Lang B.F."/>
        </authorList>
    </citation>
    <scope>NUCLEOTIDE SEQUENCE</scope>
    <source>
        <strain evidence="1">And28</strain>
    </source>
</reference>